<evidence type="ECO:0000313" key="6">
    <source>
        <dbReference type="Proteomes" id="UP001165422"/>
    </source>
</evidence>
<evidence type="ECO:0000256" key="2">
    <source>
        <dbReference type="ARBA" id="ARBA00022679"/>
    </source>
</evidence>
<protein>
    <submittedName>
        <fullName evidence="5">3-keto-5-aminohexanoate cleavage protein</fullName>
    </submittedName>
</protein>
<dbReference type="EMBL" id="JAJJPB010000016">
    <property type="protein sequence ID" value="MCC9295619.1"/>
    <property type="molecule type" value="Genomic_DNA"/>
</dbReference>
<accession>A0ABS8N8Y1</accession>
<dbReference type="Gene3D" id="3.20.20.70">
    <property type="entry name" value="Aldolase class I"/>
    <property type="match status" value="1"/>
</dbReference>
<comment type="caution">
    <text evidence="5">The sequence shown here is derived from an EMBL/GenBank/DDBJ whole genome shotgun (WGS) entry which is preliminary data.</text>
</comment>
<keyword evidence="2" id="KW-0808">Transferase</keyword>
<reference evidence="5" key="1">
    <citation type="submission" date="2021-11" db="EMBL/GenBank/DDBJ databases">
        <authorList>
            <person name="Qingchun L."/>
            <person name="Dong Z."/>
            <person name="Zongwei Q."/>
            <person name="Jia Z."/>
            <person name="Duotao L."/>
        </authorList>
    </citation>
    <scope>NUCLEOTIDE SEQUENCE</scope>
    <source>
        <strain evidence="5">WLY-B-L2</strain>
    </source>
</reference>
<dbReference type="InterPro" id="IPR008567">
    <property type="entry name" value="BKACE"/>
</dbReference>
<gene>
    <name evidence="5" type="ORF">LN736_12195</name>
</gene>
<keyword evidence="3" id="KW-0479">Metal-binding</keyword>
<dbReference type="RefSeq" id="WP_229981622.1">
    <property type="nucleotide sequence ID" value="NZ_JAJJPB010000016.1"/>
</dbReference>
<sequence length="272" mass="30019">MEKIIVTAALTGAFPRKDKNPNIPTTPQEIANEAYECWKAGAAIVHLHMIDEEGRGTMNKDKFAETVELIKSKCDVVINLTTSGDLNATDETRMAHLVELKPEMASYDAGTMNWMNNSVFYNTPAFLEKLGNCMKTNNVKPEVEIFDAGMIYNTLYYVKKGVLDVPTHYQLVLGAVGGTAATVENLVYLKNLLPKGSTWSAFGIGKQHLPILYATIALGGHVRVGLEDNIYYSYGKIAKSNVEFVERAVRVIKEANKEEATPAEAREILGIK</sequence>
<evidence type="ECO:0000256" key="4">
    <source>
        <dbReference type="ARBA" id="ARBA00022833"/>
    </source>
</evidence>
<evidence type="ECO:0000256" key="1">
    <source>
        <dbReference type="ARBA" id="ARBA00001947"/>
    </source>
</evidence>
<dbReference type="Proteomes" id="UP001165422">
    <property type="component" value="Unassembled WGS sequence"/>
</dbReference>
<evidence type="ECO:0000256" key="3">
    <source>
        <dbReference type="ARBA" id="ARBA00022723"/>
    </source>
</evidence>
<comment type="cofactor">
    <cofactor evidence="1">
        <name>Zn(2+)</name>
        <dbReference type="ChEBI" id="CHEBI:29105"/>
    </cofactor>
</comment>
<proteinExistence type="predicted"/>
<dbReference type="PANTHER" id="PTHR37418:SF2">
    <property type="entry name" value="3-KETO-5-AMINOHEXANOATE CLEAVAGE ENZYME"/>
    <property type="match status" value="1"/>
</dbReference>
<dbReference type="InterPro" id="IPR013785">
    <property type="entry name" value="Aldolase_TIM"/>
</dbReference>
<evidence type="ECO:0000313" key="5">
    <source>
        <dbReference type="EMBL" id="MCC9295619.1"/>
    </source>
</evidence>
<organism evidence="5 6">
    <name type="scientific">Clostridium aromativorans</name>
    <dbReference type="NCBI Taxonomy" id="2836848"/>
    <lineage>
        <taxon>Bacteria</taxon>
        <taxon>Bacillati</taxon>
        <taxon>Bacillota</taxon>
        <taxon>Clostridia</taxon>
        <taxon>Eubacteriales</taxon>
        <taxon>Clostridiaceae</taxon>
        <taxon>Clostridium</taxon>
    </lineage>
</organism>
<keyword evidence="4" id="KW-0862">Zinc</keyword>
<name>A0ABS8N8Y1_9CLOT</name>
<dbReference type="Pfam" id="PF05853">
    <property type="entry name" value="BKACE"/>
    <property type="match status" value="1"/>
</dbReference>
<keyword evidence="6" id="KW-1185">Reference proteome</keyword>
<dbReference type="PANTHER" id="PTHR37418">
    <property type="entry name" value="3-KETO-5-AMINOHEXANOATE CLEAVAGE ENZYME-RELATED"/>
    <property type="match status" value="1"/>
</dbReference>